<feature type="compositionally biased region" description="Low complexity" evidence="1">
    <location>
        <begin position="1"/>
        <end position="12"/>
    </location>
</feature>
<evidence type="ECO:0000313" key="4">
    <source>
        <dbReference type="Proteomes" id="UP001362999"/>
    </source>
</evidence>
<dbReference type="Gene3D" id="3.40.50.300">
    <property type="entry name" value="P-loop containing nucleotide triphosphate hydrolases"/>
    <property type="match status" value="1"/>
</dbReference>
<reference evidence="3 4" key="1">
    <citation type="journal article" date="2024" name="J Genomics">
        <title>Draft genome sequencing and assembly of Favolaschia claudopus CIRM-BRFM 2984 isolated from oak limbs.</title>
        <authorList>
            <person name="Navarro D."/>
            <person name="Drula E."/>
            <person name="Chaduli D."/>
            <person name="Cazenave R."/>
            <person name="Ahrendt S."/>
            <person name="Wang J."/>
            <person name="Lipzen A."/>
            <person name="Daum C."/>
            <person name="Barry K."/>
            <person name="Grigoriev I.V."/>
            <person name="Favel A."/>
            <person name="Rosso M.N."/>
            <person name="Martin F."/>
        </authorList>
    </citation>
    <scope>NUCLEOTIDE SEQUENCE [LARGE SCALE GENOMIC DNA]</scope>
    <source>
        <strain evidence="3 4">CIRM-BRFM 2984</strain>
    </source>
</reference>
<proteinExistence type="predicted"/>
<name>A0AAW0EIM1_9AGAR</name>
<sequence length="773" mass="86568">MAESESMSDASSLTDLSDEDVEMTPPEPPVSAKRAYNFLLPLLEAFRNTTEGLTLPVELRNAWTDETTRLTDKAKQKPYKVAIVGKSTLLNALLNNQVLTASASGACTAVTTEISYKDVRHVEATVEFISREDWEKNLRRYMEDVTDTTEDTEEGLADTNFELSLKQQSRNKIIGDVPTSEWDFQELMNDPLVSSYLGASRDFSASGSSNFQKELSVARQLWPLVKIVKIMGRFEVVSTGVVLVDLPGYGDVDNSRDTMAEDYLKNADCVCLGQLRLSGIARAKDDRDIHKNLYNHLSRIILDGRVQDKSILLVLTGADTPISSTEITLSKPQQATKALALGQEIEDLCSKKEKKEKSKSKNLKKKEEHINSLKLQISDKRGEKDTVIRKKNGMLAKGRSDIVENALQDSYRQLHREITKSDEEPTIPIFCLGDGVQIRQSLARLVPDPSNIFTDKEHTNIPRLRRYLENDGEKRSLADAIETVGSFCQFLTQTSKSQFSGHSSLGDVGLKIHHAIAGFDSDCKKRLDELLNQIRTDYASLGQALSAAVSDAQSKSDDVFQSKESFKWNRYRYTVVNNKIPLHIDSFCDDIDTLLTDSVTSISPLTCHSPASLRRALGIESFKTELKQSDLRVTRSAQRQGSRGWEPLMKILLESQYRQAALEKGPGMYKRMKLNRNYIHNNAASLFGRINSDAADLFEETVKNIESHSRMEFSRLLKATRNFLLGVDEVPAEASAYAAAQETVVRFATDQEDQASDMLDSLKIRLQEIPPLV</sequence>
<dbReference type="AlphaFoldDB" id="A0AAW0EIM1"/>
<evidence type="ECO:0000259" key="2">
    <source>
        <dbReference type="Pfam" id="PF00350"/>
    </source>
</evidence>
<feature type="region of interest" description="Disordered" evidence="1">
    <location>
        <begin position="1"/>
        <end position="30"/>
    </location>
</feature>
<gene>
    <name evidence="3" type="ORF">R3P38DRAFT_2821368</name>
</gene>
<dbReference type="Proteomes" id="UP001362999">
    <property type="component" value="Unassembled WGS sequence"/>
</dbReference>
<comment type="caution">
    <text evidence="3">The sequence shown here is derived from an EMBL/GenBank/DDBJ whole genome shotgun (WGS) entry which is preliminary data.</text>
</comment>
<evidence type="ECO:0000313" key="3">
    <source>
        <dbReference type="EMBL" id="KAK7063942.1"/>
    </source>
</evidence>
<feature type="domain" description="Dynamin N-terminal" evidence="2">
    <location>
        <begin position="85"/>
        <end position="270"/>
    </location>
</feature>
<dbReference type="InterPro" id="IPR027417">
    <property type="entry name" value="P-loop_NTPase"/>
</dbReference>
<dbReference type="Pfam" id="PF00350">
    <property type="entry name" value="Dynamin_N"/>
    <property type="match status" value="1"/>
</dbReference>
<organism evidence="3 4">
    <name type="scientific">Favolaschia claudopus</name>
    <dbReference type="NCBI Taxonomy" id="2862362"/>
    <lineage>
        <taxon>Eukaryota</taxon>
        <taxon>Fungi</taxon>
        <taxon>Dikarya</taxon>
        <taxon>Basidiomycota</taxon>
        <taxon>Agaricomycotina</taxon>
        <taxon>Agaricomycetes</taxon>
        <taxon>Agaricomycetidae</taxon>
        <taxon>Agaricales</taxon>
        <taxon>Marasmiineae</taxon>
        <taxon>Mycenaceae</taxon>
        <taxon>Favolaschia</taxon>
    </lineage>
</organism>
<dbReference type="PANTHER" id="PTHR36681:SF3">
    <property type="entry name" value="NUCLEAR GTPASE, GERMINAL CENTER-ASSOCIATED, TANDEM DUPLICATE 3"/>
    <property type="match status" value="1"/>
</dbReference>
<dbReference type="InterPro" id="IPR045063">
    <property type="entry name" value="Dynamin_N"/>
</dbReference>
<dbReference type="SUPFAM" id="SSF52540">
    <property type="entry name" value="P-loop containing nucleoside triphosphate hydrolases"/>
    <property type="match status" value="1"/>
</dbReference>
<dbReference type="EMBL" id="JAWWNJ010000001">
    <property type="protein sequence ID" value="KAK7063942.1"/>
    <property type="molecule type" value="Genomic_DNA"/>
</dbReference>
<accession>A0AAW0EIM1</accession>
<dbReference type="PANTHER" id="PTHR36681">
    <property type="entry name" value="NUCLEAR GTPASE, GERMINAL CENTER-ASSOCIATED, TANDEM DUPLICATE 3"/>
    <property type="match status" value="1"/>
</dbReference>
<protein>
    <submittedName>
        <fullName evidence="3">Glycosyltransferase family 22 protein</fullName>
    </submittedName>
</protein>
<keyword evidence="4" id="KW-1185">Reference proteome</keyword>
<evidence type="ECO:0000256" key="1">
    <source>
        <dbReference type="SAM" id="MobiDB-lite"/>
    </source>
</evidence>